<organism evidence="2 3">
    <name type="scientific">Flavobacterium ginsengiterrae</name>
    <dbReference type="NCBI Taxonomy" id="871695"/>
    <lineage>
        <taxon>Bacteria</taxon>
        <taxon>Pseudomonadati</taxon>
        <taxon>Bacteroidota</taxon>
        <taxon>Flavobacteriia</taxon>
        <taxon>Flavobacteriales</taxon>
        <taxon>Flavobacteriaceae</taxon>
        <taxon>Flavobacterium</taxon>
    </lineage>
</organism>
<dbReference type="Pfam" id="PF19975">
    <property type="entry name" value="DO-GTPase1"/>
    <property type="match status" value="1"/>
</dbReference>
<proteinExistence type="predicted"/>
<keyword evidence="3" id="KW-1185">Reference proteome</keyword>
<evidence type="ECO:0000259" key="1">
    <source>
        <dbReference type="Pfam" id="PF19975"/>
    </source>
</evidence>
<dbReference type="EMBL" id="BAABDU010000004">
    <property type="protein sequence ID" value="GAA3773083.1"/>
    <property type="molecule type" value="Genomic_DNA"/>
</dbReference>
<gene>
    <name evidence="2" type="ORF">GCM10022423_29390</name>
</gene>
<evidence type="ECO:0000313" key="2">
    <source>
        <dbReference type="EMBL" id="GAA3773083.1"/>
    </source>
</evidence>
<dbReference type="RefSeq" id="WP_345145389.1">
    <property type="nucleotide sequence ID" value="NZ_BAABDU010000004.1"/>
</dbReference>
<name>A0ABP7GXL9_9FLAO</name>
<dbReference type="Proteomes" id="UP001500748">
    <property type="component" value="Unassembled WGS sequence"/>
</dbReference>
<dbReference type="InterPro" id="IPR045530">
    <property type="entry name" value="DO-GTPase1"/>
</dbReference>
<comment type="caution">
    <text evidence="2">The sequence shown here is derived from an EMBL/GenBank/DDBJ whole genome shotgun (WGS) entry which is preliminary data.</text>
</comment>
<sequence length="280" mass="31584">MIKKEIIIVGGPGSGKSNYLARFWLAIYGKGNDLILTAPPDDLAYIEDITAFLLQSKFVPRTEPQERARDFNVAIKTKDDAILANLTVPDMFGEIWKKAVETYEIPEKWLSTLRNSTSAILFLRIRNENNVQPLDWVNSQDLLKVGLGDEKNSDIPTQIALLELLRFIDENIVKSNGGKPKVAIMVTAWDLLDPQESKESPMTYLEKQYPLFAGRLSDINSLDVKIFGCSIVGGDLNMEEFGIAFQDQNINDVGYVVYQDEDGYVIKQDDVTKPMSWLLE</sequence>
<feature type="domain" description="Double-GTPase 1" evidence="1">
    <location>
        <begin position="7"/>
        <end position="278"/>
    </location>
</feature>
<protein>
    <recommendedName>
        <fullName evidence="1">Double-GTPase 1 domain-containing protein</fullName>
    </recommendedName>
</protein>
<accession>A0ABP7GXL9</accession>
<evidence type="ECO:0000313" key="3">
    <source>
        <dbReference type="Proteomes" id="UP001500748"/>
    </source>
</evidence>
<reference evidence="3" key="1">
    <citation type="journal article" date="2019" name="Int. J. Syst. Evol. Microbiol.">
        <title>The Global Catalogue of Microorganisms (GCM) 10K type strain sequencing project: providing services to taxonomists for standard genome sequencing and annotation.</title>
        <authorList>
            <consortium name="The Broad Institute Genomics Platform"/>
            <consortium name="The Broad Institute Genome Sequencing Center for Infectious Disease"/>
            <person name="Wu L."/>
            <person name="Ma J."/>
        </authorList>
    </citation>
    <scope>NUCLEOTIDE SEQUENCE [LARGE SCALE GENOMIC DNA]</scope>
    <source>
        <strain evidence="3">JCM 17337</strain>
    </source>
</reference>